<feature type="region of interest" description="Disordered" evidence="1">
    <location>
        <begin position="874"/>
        <end position="893"/>
    </location>
</feature>
<evidence type="ECO:0000313" key="3">
    <source>
        <dbReference type="Proteomes" id="UP000249789"/>
    </source>
</evidence>
<dbReference type="Pfam" id="PF12722">
    <property type="entry name" value="Hid1"/>
    <property type="match status" value="1"/>
</dbReference>
<dbReference type="InterPro" id="IPR026705">
    <property type="entry name" value="Hid-1/Ecm30"/>
</dbReference>
<dbReference type="GO" id="GO:0000138">
    <property type="term" value="C:Golgi trans cisterna"/>
    <property type="evidence" value="ECO:0007669"/>
    <property type="project" value="TreeGrafter"/>
</dbReference>
<keyword evidence="3" id="KW-1185">Reference proteome</keyword>
<dbReference type="GO" id="GO:0005797">
    <property type="term" value="C:Golgi medial cisterna"/>
    <property type="evidence" value="ECO:0007669"/>
    <property type="project" value="TreeGrafter"/>
</dbReference>
<sequence>MGASESKLVFKQGIFRLSEEKDIAADDPYWTRFWELPESTEDVFSLFTPADIRRTRDHALSNFETLLLSVTSRLTVLKNHPSFPDPELAPDRDALNCIRILTRLLPYIYEAEHLEEWEEKFFWARRKKKTREAQVAPEVLFDEAQAEERDQASPRAAELEDAKPLAEELIDTLLDLLFYTNFTIPKLSSAKTKVSWSIWQSGVGCNTSMGSTKELESNRCEVLRLLLTLTGKAMYMPSNLLPVQGVRAITYITTCPDKQAVLTLLCSLLNTAIKYNPASWRVPYDHVVWKDPKQILVIYCLQLLLVLLLYPVPEDGRGAPPKNYYRHYFGRLHRPQDFQFLVDGMTRILNQPMQVTNSYLPGSQKSVKWAPEMLILFWEALQCNKRFRSFIIDSNRSHDFIILCLFYAIVYKSDPSKQGVVRMCIFILQTMSVEPNFGKSLNLKFEAQETLPQSIRIPGFKGSYADYLIISIHTLITASKGQLTAVYPALLAIINNIAAHVEHLSPASCSKLLQLFSSMSAPSFLLANETNHVLLASVLESINSILEHQFTNNPYLVYSILKNRRRFEAVREFTLESGQQEIERQNERRKSGGNDFAASPVLSPTEEDTQAPSGARASLGRIPEENSPFAIGGDDSDDEGEAPKSPSHDFSSVSSVPTSRRQSISSVVDESVPLQLRGMSEKARGKMPAGQPTFSRQNSMTSQSSISAAFLVSSSGFTPTTTWLESWLPELPLHTILTIISAIMPRVPDSAFQSASSPEARTLITNLPTFVEEPMIQVIVSEPSPVRVHSFEWSALSMGWYESLLWGFIFSSEMVVGSASGATPGTVGVWNGTGVKLFKVQEAAAQGPTLLAPKGAVDAVGSNLVQRIGNLSLRRSSTQDSQSNSRPPSIREV</sequence>
<dbReference type="RefSeq" id="XP_040805007.1">
    <property type="nucleotide sequence ID" value="XM_040940949.1"/>
</dbReference>
<dbReference type="AlphaFoldDB" id="A0A8G1RYD2"/>
<protein>
    <recommendedName>
        <fullName evidence="4">High-temperature-induced dauer-formation protein</fullName>
    </recommendedName>
</protein>
<proteinExistence type="predicted"/>
<dbReference type="OrthoDB" id="432953at2759"/>
<dbReference type="Proteomes" id="UP000249789">
    <property type="component" value="Unassembled WGS sequence"/>
</dbReference>
<dbReference type="GeneID" id="63858282"/>
<dbReference type="EMBL" id="KZ824627">
    <property type="protein sequence ID" value="RAK80997.1"/>
    <property type="molecule type" value="Genomic_DNA"/>
</dbReference>
<accession>A0A8G1RYD2</accession>
<reference evidence="2 3" key="1">
    <citation type="submission" date="2018-02" db="EMBL/GenBank/DDBJ databases">
        <title>The genomes of Aspergillus section Nigri reveals drivers in fungal speciation.</title>
        <authorList>
            <consortium name="DOE Joint Genome Institute"/>
            <person name="Vesth T.C."/>
            <person name="Nybo J."/>
            <person name="Theobald S."/>
            <person name="Brandl J."/>
            <person name="Frisvad J.C."/>
            <person name="Nielsen K.F."/>
            <person name="Lyhne E.K."/>
            <person name="Kogle M.E."/>
            <person name="Kuo A."/>
            <person name="Riley R."/>
            <person name="Clum A."/>
            <person name="Nolan M."/>
            <person name="Lipzen A."/>
            <person name="Salamov A."/>
            <person name="Henrissat B."/>
            <person name="Wiebenga A."/>
            <person name="De vries R.P."/>
            <person name="Grigoriev I.V."/>
            <person name="Mortensen U.H."/>
            <person name="Andersen M.R."/>
            <person name="Baker S.E."/>
        </authorList>
    </citation>
    <scope>NUCLEOTIDE SEQUENCE [LARGE SCALE GENOMIC DNA]</scope>
    <source>
        <strain evidence="2 3">CBS 313.89</strain>
    </source>
</reference>
<dbReference type="VEuPathDB" id="FungiDB:BO72DRAFT_370205"/>
<name>A0A8G1RYD2_9EURO</name>
<evidence type="ECO:0008006" key="4">
    <source>
        <dbReference type="Google" id="ProtNLM"/>
    </source>
</evidence>
<feature type="compositionally biased region" description="Basic and acidic residues" evidence="1">
    <location>
        <begin position="581"/>
        <end position="592"/>
    </location>
</feature>
<dbReference type="PANTHER" id="PTHR21575:SF12">
    <property type="entry name" value="PROTEIN HID1"/>
    <property type="match status" value="1"/>
</dbReference>
<feature type="compositionally biased region" description="Low complexity" evidence="1">
    <location>
        <begin position="648"/>
        <end position="663"/>
    </location>
</feature>
<feature type="compositionally biased region" description="Polar residues" evidence="1">
    <location>
        <begin position="874"/>
        <end position="887"/>
    </location>
</feature>
<evidence type="ECO:0000256" key="1">
    <source>
        <dbReference type="SAM" id="MobiDB-lite"/>
    </source>
</evidence>
<feature type="region of interest" description="Disordered" evidence="1">
    <location>
        <begin position="577"/>
        <end position="675"/>
    </location>
</feature>
<evidence type="ECO:0000313" key="2">
    <source>
        <dbReference type="EMBL" id="RAK80997.1"/>
    </source>
</evidence>
<organism evidence="2 3">
    <name type="scientific">Aspergillus fijiensis CBS 313.89</name>
    <dbReference type="NCBI Taxonomy" id="1448319"/>
    <lineage>
        <taxon>Eukaryota</taxon>
        <taxon>Fungi</taxon>
        <taxon>Dikarya</taxon>
        <taxon>Ascomycota</taxon>
        <taxon>Pezizomycotina</taxon>
        <taxon>Eurotiomycetes</taxon>
        <taxon>Eurotiomycetidae</taxon>
        <taxon>Eurotiales</taxon>
        <taxon>Aspergillaceae</taxon>
        <taxon>Aspergillus</taxon>
    </lineage>
</organism>
<gene>
    <name evidence="2" type="ORF">BO72DRAFT_370205</name>
</gene>
<dbReference type="PANTHER" id="PTHR21575">
    <property type="entry name" value="PROTEIN HID1"/>
    <property type="match status" value="1"/>
</dbReference>
<dbReference type="GO" id="GO:0016020">
    <property type="term" value="C:membrane"/>
    <property type="evidence" value="ECO:0007669"/>
    <property type="project" value="TreeGrafter"/>
</dbReference>